<accession>A0A9D5DCY6</accession>
<evidence type="ECO:0000313" key="2">
    <source>
        <dbReference type="EMBL" id="KAJ0989571.1"/>
    </source>
</evidence>
<keyword evidence="1" id="KW-0472">Membrane</keyword>
<keyword evidence="3" id="KW-1185">Reference proteome</keyword>
<keyword evidence="1" id="KW-0812">Transmembrane</keyword>
<reference evidence="2" key="2">
    <citation type="journal article" date="2022" name="Hortic Res">
        <title>The genome of Dioscorea zingiberensis sheds light on the biosynthesis, origin and evolution of the medicinally important diosgenin saponins.</title>
        <authorList>
            <person name="Li Y."/>
            <person name="Tan C."/>
            <person name="Li Z."/>
            <person name="Guo J."/>
            <person name="Li S."/>
            <person name="Chen X."/>
            <person name="Wang C."/>
            <person name="Dai X."/>
            <person name="Yang H."/>
            <person name="Song W."/>
            <person name="Hou L."/>
            <person name="Xu J."/>
            <person name="Tong Z."/>
            <person name="Xu A."/>
            <person name="Yuan X."/>
            <person name="Wang W."/>
            <person name="Yang Q."/>
            <person name="Chen L."/>
            <person name="Sun Z."/>
            <person name="Wang K."/>
            <person name="Pan B."/>
            <person name="Chen J."/>
            <person name="Bao Y."/>
            <person name="Liu F."/>
            <person name="Qi X."/>
            <person name="Gang D.R."/>
            <person name="Wen J."/>
            <person name="Li J."/>
        </authorList>
    </citation>
    <scope>NUCLEOTIDE SEQUENCE</scope>
    <source>
        <strain evidence="2">Dzin_1.0</strain>
    </source>
</reference>
<organism evidence="2 3">
    <name type="scientific">Dioscorea zingiberensis</name>
    <dbReference type="NCBI Taxonomy" id="325984"/>
    <lineage>
        <taxon>Eukaryota</taxon>
        <taxon>Viridiplantae</taxon>
        <taxon>Streptophyta</taxon>
        <taxon>Embryophyta</taxon>
        <taxon>Tracheophyta</taxon>
        <taxon>Spermatophyta</taxon>
        <taxon>Magnoliopsida</taxon>
        <taxon>Liliopsida</taxon>
        <taxon>Dioscoreales</taxon>
        <taxon>Dioscoreaceae</taxon>
        <taxon>Dioscorea</taxon>
    </lineage>
</organism>
<dbReference type="OrthoDB" id="760831at2759"/>
<dbReference type="PANTHER" id="PTHR38525">
    <property type="entry name" value="OS03G0824500 PROTEIN"/>
    <property type="match status" value="1"/>
</dbReference>
<dbReference type="PANTHER" id="PTHR38525:SF1">
    <property type="entry name" value="OS03G0824500 PROTEIN"/>
    <property type="match status" value="1"/>
</dbReference>
<name>A0A9D5DCY6_9LILI</name>
<evidence type="ECO:0000313" key="3">
    <source>
        <dbReference type="Proteomes" id="UP001085076"/>
    </source>
</evidence>
<evidence type="ECO:0000256" key="1">
    <source>
        <dbReference type="SAM" id="Phobius"/>
    </source>
</evidence>
<gene>
    <name evidence="2" type="ORF">J5N97_007927</name>
</gene>
<keyword evidence="1" id="KW-1133">Transmembrane helix</keyword>
<dbReference type="EMBL" id="JAGGNH010000001">
    <property type="protein sequence ID" value="KAJ0989571.1"/>
    <property type="molecule type" value="Genomic_DNA"/>
</dbReference>
<dbReference type="Proteomes" id="UP001085076">
    <property type="component" value="Miscellaneous, Linkage group lg01"/>
</dbReference>
<protein>
    <submittedName>
        <fullName evidence="2">Uncharacterized protein</fullName>
    </submittedName>
</protein>
<feature type="transmembrane region" description="Helical" evidence="1">
    <location>
        <begin position="12"/>
        <end position="32"/>
    </location>
</feature>
<reference evidence="2" key="1">
    <citation type="submission" date="2021-03" db="EMBL/GenBank/DDBJ databases">
        <authorList>
            <person name="Li Z."/>
            <person name="Yang C."/>
        </authorList>
    </citation>
    <scope>NUCLEOTIDE SEQUENCE</scope>
    <source>
        <strain evidence="2">Dzin_1.0</strain>
        <tissue evidence="2">Leaf</tissue>
    </source>
</reference>
<comment type="caution">
    <text evidence="2">The sequence shown here is derived from an EMBL/GenBank/DDBJ whole genome shotgun (WGS) entry which is preliminary data.</text>
</comment>
<dbReference type="AlphaFoldDB" id="A0A9D5DCY6"/>
<proteinExistence type="predicted"/>
<sequence>MGRIGDVVFKTFTASAGVCTLYLLTVFSYNVYQGLSWHKAQSKMEKKESEE</sequence>